<feature type="domain" description="N-acetyltransferase" evidence="1">
    <location>
        <begin position="10"/>
        <end position="175"/>
    </location>
</feature>
<dbReference type="PANTHER" id="PTHR43792">
    <property type="entry name" value="GNAT FAMILY, PUTATIVE (AFU_ORTHOLOGUE AFUA_3G00765)-RELATED-RELATED"/>
    <property type="match status" value="1"/>
</dbReference>
<dbReference type="Pfam" id="PF13302">
    <property type="entry name" value="Acetyltransf_3"/>
    <property type="match status" value="1"/>
</dbReference>
<proteinExistence type="predicted"/>
<comment type="caution">
    <text evidence="2">The sequence shown here is derived from an EMBL/GenBank/DDBJ whole genome shotgun (WGS) entry which is preliminary data.</text>
</comment>
<dbReference type="InterPro" id="IPR000182">
    <property type="entry name" value="GNAT_dom"/>
</dbReference>
<dbReference type="SUPFAM" id="SSF55729">
    <property type="entry name" value="Acyl-CoA N-acyltransferases (Nat)"/>
    <property type="match status" value="1"/>
</dbReference>
<dbReference type="Gene3D" id="3.40.630.30">
    <property type="match status" value="1"/>
</dbReference>
<dbReference type="InterPro" id="IPR016181">
    <property type="entry name" value="Acyl_CoA_acyltransferase"/>
</dbReference>
<evidence type="ECO:0000313" key="2">
    <source>
        <dbReference type="EMBL" id="MDO7905044.1"/>
    </source>
</evidence>
<keyword evidence="3" id="KW-1185">Reference proteome</keyword>
<protein>
    <submittedName>
        <fullName evidence="2">GNAT family N-acetyltransferase</fullName>
    </submittedName>
</protein>
<dbReference type="InterPro" id="IPR051531">
    <property type="entry name" value="N-acetyltransferase"/>
</dbReference>
<organism evidence="2 3">
    <name type="scientific">Paenibacillus lacisoli</name>
    <dbReference type="NCBI Taxonomy" id="3064525"/>
    <lineage>
        <taxon>Bacteria</taxon>
        <taxon>Bacillati</taxon>
        <taxon>Bacillota</taxon>
        <taxon>Bacilli</taxon>
        <taxon>Bacillales</taxon>
        <taxon>Paenibacillaceae</taxon>
        <taxon>Paenibacillus</taxon>
    </lineage>
</organism>
<accession>A0ABT9C6Z4</accession>
<dbReference type="PANTHER" id="PTHR43792:SF9">
    <property type="entry name" value="RIBOSOMAL-PROTEIN-ALANINE ACETYLTRANSFERASE"/>
    <property type="match status" value="1"/>
</dbReference>
<reference evidence="2 3" key="1">
    <citation type="submission" date="2023-07" db="EMBL/GenBank/DDBJ databases">
        <title>Paenibacillus sp. JX-17 nov. isolated from soil.</title>
        <authorList>
            <person name="Wan Y."/>
            <person name="Liu B."/>
        </authorList>
    </citation>
    <scope>NUCLEOTIDE SEQUENCE [LARGE SCALE GENOMIC DNA]</scope>
    <source>
        <strain evidence="2 3">JX-17</strain>
    </source>
</reference>
<sequence>MFPVLHSERLVLRELSSEDHEEVFGIFSNPDVTRYYGQDPFTRLEEADRLLQFFASAWTGERGIRWGIQRKSSPGLIGTIGFNAWSPKHKRAELGYELHPDYWGAGYASEAAAEVIRYGWESMDLVRIGAIVYVENTPSASLLRKLGFREEGILRNYMYQNGASHDTRVFSLTADPAL</sequence>
<dbReference type="PROSITE" id="PS51186">
    <property type="entry name" value="GNAT"/>
    <property type="match status" value="1"/>
</dbReference>
<dbReference type="RefSeq" id="WP_305022709.1">
    <property type="nucleotide sequence ID" value="NZ_JAUQTB010000001.1"/>
</dbReference>
<evidence type="ECO:0000313" key="3">
    <source>
        <dbReference type="Proteomes" id="UP001240171"/>
    </source>
</evidence>
<gene>
    <name evidence="2" type="ORF">Q5741_01290</name>
</gene>
<evidence type="ECO:0000259" key="1">
    <source>
        <dbReference type="PROSITE" id="PS51186"/>
    </source>
</evidence>
<dbReference type="Proteomes" id="UP001240171">
    <property type="component" value="Unassembled WGS sequence"/>
</dbReference>
<name>A0ABT9C6Z4_9BACL</name>
<dbReference type="EMBL" id="JAUQTB010000001">
    <property type="protein sequence ID" value="MDO7905044.1"/>
    <property type="molecule type" value="Genomic_DNA"/>
</dbReference>